<dbReference type="GO" id="GO:0030638">
    <property type="term" value="P:polyketide metabolic process"/>
    <property type="evidence" value="ECO:0007669"/>
    <property type="project" value="InterPro"/>
</dbReference>
<dbReference type="PANTHER" id="PTHR38436">
    <property type="entry name" value="POLYKETIDE CYCLASE SNOAL-LIKE DOMAIN"/>
    <property type="match status" value="1"/>
</dbReference>
<dbReference type="SUPFAM" id="SSF54427">
    <property type="entry name" value="NTF2-like"/>
    <property type="match status" value="1"/>
</dbReference>
<protein>
    <submittedName>
        <fullName evidence="1">Ester cyclase</fullName>
    </submittedName>
</protein>
<reference evidence="1 2" key="1">
    <citation type="submission" date="2018-11" db="EMBL/GenBank/DDBJ databases">
        <title>Cryobacterium sp. nov., isolated from rhizosphere soil of lettuce.</title>
        <authorList>
            <person name="Wang Y."/>
        </authorList>
    </citation>
    <scope>NUCLEOTIDE SEQUENCE [LARGE SCALE GENOMIC DNA]</scope>
    <source>
        <strain evidence="1 2">NEAU-85</strain>
    </source>
</reference>
<dbReference type="RefSeq" id="WP_123046718.1">
    <property type="nucleotide sequence ID" value="NZ_RDSR01000027.1"/>
</dbReference>
<accession>A0A3M8KUD7</accession>
<keyword evidence="2" id="KW-1185">Reference proteome</keyword>
<proteinExistence type="predicted"/>
<dbReference type="Gene3D" id="3.10.450.50">
    <property type="match status" value="1"/>
</dbReference>
<dbReference type="Proteomes" id="UP000279859">
    <property type="component" value="Unassembled WGS sequence"/>
</dbReference>
<dbReference type="EMBL" id="RDSR01000027">
    <property type="protein sequence ID" value="RNE56756.1"/>
    <property type="molecule type" value="Genomic_DNA"/>
</dbReference>
<dbReference type="InterPro" id="IPR009959">
    <property type="entry name" value="Cyclase_SnoaL-like"/>
</dbReference>
<dbReference type="PANTHER" id="PTHR38436:SF1">
    <property type="entry name" value="ESTER CYCLASE"/>
    <property type="match status" value="1"/>
</dbReference>
<comment type="caution">
    <text evidence="1">The sequence shown here is derived from an EMBL/GenBank/DDBJ whole genome shotgun (WGS) entry which is preliminary data.</text>
</comment>
<dbReference type="Pfam" id="PF07366">
    <property type="entry name" value="SnoaL"/>
    <property type="match status" value="1"/>
</dbReference>
<dbReference type="OrthoDB" id="9182871at2"/>
<evidence type="ECO:0000313" key="2">
    <source>
        <dbReference type="Proteomes" id="UP000279859"/>
    </source>
</evidence>
<dbReference type="InterPro" id="IPR032710">
    <property type="entry name" value="NTF2-like_dom_sf"/>
</dbReference>
<name>A0A3M8KUD7_9MICO</name>
<gene>
    <name evidence="1" type="ORF">EEJ31_12995</name>
</gene>
<sequence>MTQENNIAAQQKFGEAINTRNFDLFDDVVAPASVDHDPAPGQAPGPQGYKDLFTQMTTAFPDLHIEVERLVANDTDVAIAYTMTGTQRGPFLGNDATGKSVSVRGVQISRFDNGLVVERWGSSDQLGILQQLGLAPTA</sequence>
<evidence type="ECO:0000313" key="1">
    <source>
        <dbReference type="EMBL" id="RNE56756.1"/>
    </source>
</evidence>
<dbReference type="AlphaFoldDB" id="A0A3M8KUD7"/>
<organism evidence="1 2">
    <name type="scientific">Cryobacterium tepidiphilum</name>
    <dbReference type="NCBI Taxonomy" id="2486026"/>
    <lineage>
        <taxon>Bacteria</taxon>
        <taxon>Bacillati</taxon>
        <taxon>Actinomycetota</taxon>
        <taxon>Actinomycetes</taxon>
        <taxon>Micrococcales</taxon>
        <taxon>Microbacteriaceae</taxon>
        <taxon>Cryobacterium</taxon>
    </lineage>
</organism>